<dbReference type="AlphaFoldDB" id="A0A6H1ZI97"/>
<name>A0A6H1ZI97_9ZZZZ</name>
<evidence type="ECO:0000313" key="1">
    <source>
        <dbReference type="EMBL" id="QJA46920.1"/>
    </source>
</evidence>
<organism evidence="1">
    <name type="scientific">viral metagenome</name>
    <dbReference type="NCBI Taxonomy" id="1070528"/>
    <lineage>
        <taxon>unclassified sequences</taxon>
        <taxon>metagenomes</taxon>
        <taxon>organismal metagenomes</taxon>
    </lineage>
</organism>
<protein>
    <submittedName>
        <fullName evidence="1">Uncharacterized protein</fullName>
    </submittedName>
</protein>
<accession>A0A6H1ZI97</accession>
<reference evidence="1" key="1">
    <citation type="submission" date="2020-03" db="EMBL/GenBank/DDBJ databases">
        <title>The deep terrestrial virosphere.</title>
        <authorList>
            <person name="Holmfeldt K."/>
            <person name="Nilsson E."/>
            <person name="Simone D."/>
            <person name="Lopez-Fernandez M."/>
            <person name="Wu X."/>
            <person name="de Brujin I."/>
            <person name="Lundin D."/>
            <person name="Andersson A."/>
            <person name="Bertilsson S."/>
            <person name="Dopson M."/>
        </authorList>
    </citation>
    <scope>NUCLEOTIDE SEQUENCE</scope>
    <source>
        <strain evidence="1">TM448A00578</strain>
    </source>
</reference>
<proteinExistence type="predicted"/>
<dbReference type="EMBL" id="MT144026">
    <property type="protein sequence ID" value="QJA46920.1"/>
    <property type="molecule type" value="Genomic_DNA"/>
</dbReference>
<sequence length="68" mass="7922">MIHKVYREEYEGLTTGLELPVRGDMNNGHRHHLGAIEDRFLAIEEQFVALSALVEKMAEKEIEEKRKD</sequence>
<gene>
    <name evidence="1" type="ORF">TM448A00578_0006</name>
</gene>